<dbReference type="Proteomes" id="UP000565724">
    <property type="component" value="Unassembled WGS sequence"/>
</dbReference>
<evidence type="ECO:0000313" key="2">
    <source>
        <dbReference type="Proteomes" id="UP000565724"/>
    </source>
</evidence>
<reference evidence="1 2" key="1">
    <citation type="submission" date="2020-05" db="EMBL/GenBank/DDBJ databases">
        <title>Genome Sequencing of Type Strains.</title>
        <authorList>
            <person name="Lemaire J.F."/>
            <person name="Inderbitzin P."/>
            <person name="Gregorio O.A."/>
            <person name="Collins S.B."/>
            <person name="Wespe N."/>
            <person name="Knight-Connoni V."/>
        </authorList>
    </citation>
    <scope>NUCLEOTIDE SEQUENCE [LARGE SCALE GENOMIC DNA]</scope>
    <source>
        <strain evidence="1 2">ATCC 25174</strain>
    </source>
</reference>
<dbReference type="RefSeq" id="WP_175348255.1">
    <property type="nucleotide sequence ID" value="NZ_JABMCI010000067.1"/>
</dbReference>
<accession>A0A7Y6A3A9</accession>
<keyword evidence="2" id="KW-1185">Reference proteome</keyword>
<proteinExistence type="predicted"/>
<organism evidence="1 2">
    <name type="scientific">Cellulomonas humilata</name>
    <dbReference type="NCBI Taxonomy" id="144055"/>
    <lineage>
        <taxon>Bacteria</taxon>
        <taxon>Bacillati</taxon>
        <taxon>Actinomycetota</taxon>
        <taxon>Actinomycetes</taxon>
        <taxon>Micrococcales</taxon>
        <taxon>Cellulomonadaceae</taxon>
        <taxon>Cellulomonas</taxon>
    </lineage>
</organism>
<evidence type="ECO:0008006" key="3">
    <source>
        <dbReference type="Google" id="ProtNLM"/>
    </source>
</evidence>
<gene>
    <name evidence="1" type="ORF">HP550_13765</name>
</gene>
<dbReference type="EMBL" id="JABMCI010000067">
    <property type="protein sequence ID" value="NUU18318.1"/>
    <property type="molecule type" value="Genomic_DNA"/>
</dbReference>
<sequence>MANAHRSTRTNVLVAVAAVGMLLGGCVGGRGPLAAEDPLFEGLEPAVVDEALALKGDVIAAAPDDQRAWTAQQIAVEIGVCRAAYAHLEAWPIGGPPPGELDLPRLTSDAVDAAAVDAGGAGGDSRGLPFASMPWDALEIQLRGLVDAEGRDGLVHFLQLVPGCWMSVAPGASGPSIFDAVAAEYGRATQ</sequence>
<dbReference type="AlphaFoldDB" id="A0A7Y6A3A9"/>
<protein>
    <recommendedName>
        <fullName evidence="3">Lipoprotein</fullName>
    </recommendedName>
</protein>
<name>A0A7Y6A3A9_9CELL</name>
<evidence type="ECO:0000313" key="1">
    <source>
        <dbReference type="EMBL" id="NUU18318.1"/>
    </source>
</evidence>
<dbReference type="PROSITE" id="PS51257">
    <property type="entry name" value="PROKAR_LIPOPROTEIN"/>
    <property type="match status" value="1"/>
</dbReference>
<comment type="caution">
    <text evidence="1">The sequence shown here is derived from an EMBL/GenBank/DDBJ whole genome shotgun (WGS) entry which is preliminary data.</text>
</comment>